<dbReference type="Pfam" id="PF00392">
    <property type="entry name" value="GntR"/>
    <property type="match status" value="1"/>
</dbReference>
<dbReference type="InterPro" id="IPR000524">
    <property type="entry name" value="Tscrpt_reg_HTH_GntR"/>
</dbReference>
<dbReference type="InterPro" id="IPR036390">
    <property type="entry name" value="WH_DNA-bd_sf"/>
</dbReference>
<evidence type="ECO:0000256" key="1">
    <source>
        <dbReference type="ARBA" id="ARBA00023015"/>
    </source>
</evidence>
<keyword evidence="1" id="KW-0805">Transcription regulation</keyword>
<gene>
    <name evidence="5" type="ORF">SAMN05444339_1323</name>
</gene>
<evidence type="ECO:0000256" key="2">
    <source>
        <dbReference type="ARBA" id="ARBA00023125"/>
    </source>
</evidence>
<dbReference type="Pfam" id="PF07729">
    <property type="entry name" value="FCD"/>
    <property type="match status" value="1"/>
</dbReference>
<dbReference type="PROSITE" id="PS50949">
    <property type="entry name" value="HTH_GNTR"/>
    <property type="match status" value="1"/>
</dbReference>
<dbReference type="PANTHER" id="PTHR43537:SF20">
    <property type="entry name" value="HTH-TYPE TRANSCRIPTIONAL REPRESSOR GLAR"/>
    <property type="match status" value="1"/>
</dbReference>
<accession>A0A1M5G1Q7</accession>
<dbReference type="SMART" id="SM00895">
    <property type="entry name" value="FCD"/>
    <property type="match status" value="1"/>
</dbReference>
<dbReference type="EMBL" id="FQUE01000032">
    <property type="protein sequence ID" value="SHF97636.1"/>
    <property type="molecule type" value="Genomic_DNA"/>
</dbReference>
<dbReference type="SUPFAM" id="SSF46785">
    <property type="entry name" value="Winged helix' DNA-binding domain"/>
    <property type="match status" value="1"/>
</dbReference>
<dbReference type="PANTHER" id="PTHR43537">
    <property type="entry name" value="TRANSCRIPTIONAL REGULATOR, GNTR FAMILY"/>
    <property type="match status" value="1"/>
</dbReference>
<dbReference type="STRING" id="366533.SAMN05444339_1323"/>
<dbReference type="InterPro" id="IPR008920">
    <property type="entry name" value="TF_FadR/GntR_C"/>
</dbReference>
<dbReference type="InterPro" id="IPR036388">
    <property type="entry name" value="WH-like_DNA-bd_sf"/>
</dbReference>
<dbReference type="SMART" id="SM00345">
    <property type="entry name" value="HTH_GNTR"/>
    <property type="match status" value="1"/>
</dbReference>
<evidence type="ECO:0000313" key="6">
    <source>
        <dbReference type="Proteomes" id="UP000183987"/>
    </source>
</evidence>
<dbReference type="AlphaFoldDB" id="A0A1M5G1Q7"/>
<keyword evidence="2" id="KW-0238">DNA-binding</keyword>
<dbReference type="InterPro" id="IPR011711">
    <property type="entry name" value="GntR_C"/>
</dbReference>
<sequence>MKIHKFDAHGHEGETVGDVAHRRIRSDIVHGRLKPLQKLKLDALKEKYGVSVSTLREILNRLTVEHLVTAEGQRGFEVAPVSQDGLRDIAELRILLETHAIRRSLAEGDLDWQGNVVSEHYKLSQVEKTLIGGNDGMVEQWVRQDWGFHHAVISACESPALMELHSSVFDRFQRYHMLVLDFRGKPAADEHQQLRDLVLERDADGAVALLERHVRSGVEHILGTGRVP</sequence>
<reference evidence="6" key="1">
    <citation type="submission" date="2016-11" db="EMBL/GenBank/DDBJ databases">
        <authorList>
            <person name="Varghese N."/>
            <person name="Submissions S."/>
        </authorList>
    </citation>
    <scope>NUCLEOTIDE SEQUENCE [LARGE SCALE GENOMIC DNA]</scope>
    <source>
        <strain evidence="6">DSM 29326</strain>
    </source>
</reference>
<evidence type="ECO:0000313" key="5">
    <source>
        <dbReference type="EMBL" id="SHF97636.1"/>
    </source>
</evidence>
<dbReference type="SUPFAM" id="SSF48008">
    <property type="entry name" value="GntR ligand-binding domain-like"/>
    <property type="match status" value="1"/>
</dbReference>
<dbReference type="RefSeq" id="WP_072859038.1">
    <property type="nucleotide sequence ID" value="NZ_FQUE01000032.1"/>
</dbReference>
<name>A0A1M5G1Q7_LOKAT</name>
<dbReference type="Gene3D" id="1.10.10.10">
    <property type="entry name" value="Winged helix-like DNA-binding domain superfamily/Winged helix DNA-binding domain"/>
    <property type="match status" value="1"/>
</dbReference>
<dbReference type="Gene3D" id="1.20.120.530">
    <property type="entry name" value="GntR ligand-binding domain-like"/>
    <property type="match status" value="1"/>
</dbReference>
<organism evidence="5 6">
    <name type="scientific">Loktanella atrilutea</name>
    <dbReference type="NCBI Taxonomy" id="366533"/>
    <lineage>
        <taxon>Bacteria</taxon>
        <taxon>Pseudomonadati</taxon>
        <taxon>Pseudomonadota</taxon>
        <taxon>Alphaproteobacteria</taxon>
        <taxon>Rhodobacterales</taxon>
        <taxon>Roseobacteraceae</taxon>
        <taxon>Loktanella</taxon>
    </lineage>
</organism>
<keyword evidence="3" id="KW-0804">Transcription</keyword>
<keyword evidence="6" id="KW-1185">Reference proteome</keyword>
<feature type="domain" description="HTH gntR-type" evidence="4">
    <location>
        <begin position="14"/>
        <end position="81"/>
    </location>
</feature>
<dbReference type="GO" id="GO:0003700">
    <property type="term" value="F:DNA-binding transcription factor activity"/>
    <property type="evidence" value="ECO:0007669"/>
    <property type="project" value="InterPro"/>
</dbReference>
<proteinExistence type="predicted"/>
<evidence type="ECO:0000256" key="3">
    <source>
        <dbReference type="ARBA" id="ARBA00023163"/>
    </source>
</evidence>
<dbReference type="OrthoDB" id="8638122at2"/>
<protein>
    <submittedName>
        <fullName evidence="5">Transcriptional regulator, GntR family</fullName>
    </submittedName>
</protein>
<evidence type="ECO:0000259" key="4">
    <source>
        <dbReference type="PROSITE" id="PS50949"/>
    </source>
</evidence>
<dbReference type="GO" id="GO:0003677">
    <property type="term" value="F:DNA binding"/>
    <property type="evidence" value="ECO:0007669"/>
    <property type="project" value="UniProtKB-KW"/>
</dbReference>
<dbReference type="Proteomes" id="UP000183987">
    <property type="component" value="Unassembled WGS sequence"/>
</dbReference>